<dbReference type="RefSeq" id="WP_115737267.1">
    <property type="nucleotide sequence ID" value="NZ_JABTYD010000006.1"/>
</dbReference>
<name>A0A7Z7NRL8_9BURK</name>
<dbReference type="Proteomes" id="UP000257139">
    <property type="component" value="Unassembled WGS sequence"/>
</dbReference>
<evidence type="ECO:0000313" key="3">
    <source>
        <dbReference type="Proteomes" id="UP000257139"/>
    </source>
</evidence>
<dbReference type="InterPro" id="IPR009553">
    <property type="entry name" value="DUF1173"/>
</dbReference>
<protein>
    <recommendedName>
        <fullName evidence="4">DUF1173 domain-containing protein</fullName>
    </recommendedName>
</protein>
<comment type="caution">
    <text evidence="2">The sequence shown here is derived from an EMBL/GenBank/DDBJ whole genome shotgun (WGS) entry which is preliminary data.</text>
</comment>
<organism evidence="2 3">
    <name type="scientific">Cupriavidus taiwanensis</name>
    <dbReference type="NCBI Taxonomy" id="164546"/>
    <lineage>
        <taxon>Bacteria</taxon>
        <taxon>Pseudomonadati</taxon>
        <taxon>Pseudomonadota</taxon>
        <taxon>Betaproteobacteria</taxon>
        <taxon>Burkholderiales</taxon>
        <taxon>Burkholderiaceae</taxon>
        <taxon>Cupriavidus</taxon>
    </lineage>
</organism>
<dbReference type="AlphaFoldDB" id="A0A7Z7NRL8"/>
<evidence type="ECO:0008006" key="4">
    <source>
        <dbReference type="Google" id="ProtNLM"/>
    </source>
</evidence>
<gene>
    <name evidence="2" type="ORF">CBM2594_U20052</name>
</gene>
<dbReference type="Pfam" id="PF06666">
    <property type="entry name" value="DUF1173"/>
    <property type="match status" value="1"/>
</dbReference>
<feature type="region of interest" description="Disordered" evidence="1">
    <location>
        <begin position="72"/>
        <end position="91"/>
    </location>
</feature>
<reference evidence="2 3" key="1">
    <citation type="submission" date="2018-01" db="EMBL/GenBank/DDBJ databases">
        <authorList>
            <person name="Clerissi C."/>
        </authorList>
    </citation>
    <scope>NUCLEOTIDE SEQUENCE [LARGE SCALE GENOMIC DNA]</scope>
    <source>
        <strain evidence="2">Cupriavidus taiwanensis STM 6021</strain>
    </source>
</reference>
<accession>A0A7Z7NRL8</accession>
<proteinExistence type="predicted"/>
<dbReference type="EMBL" id="OGUU01000049">
    <property type="protein sequence ID" value="SPC25865.1"/>
    <property type="molecule type" value="Genomic_DNA"/>
</dbReference>
<sequence>MITVRVGNSELPLEDVLENPGRHSRLLERAKTTQGFAECGCTSGPPRPKLVIRRHREIFLLARWPEQAQLHGDNCPFQRRNTGKGGAGTDLDPFRFRNGALDIRLDASLKISSRTPAKPVKSNPEGESKKPQRRTAGLLAFLEFAWEQAGLNLWTGSGRRGWSACWSQLSAELADCRINNRPADKTLHIVERWDPSRKAEILAEQDAWLARLTPTAAGSPRGLLVAEVAAHEPSQFGAKFVLRQTQLRCFMSSALYERLQRSYGPALAGAGQPNQRCVAMLLVEKPADRNYLTIVDGAAMLTNAQFLPCDSTYEVAMADHLVTLRRAFRKPLRHIGNAPVHPDFVLTDTAAEVMLEVLGLTGNPEYDARMASKREHYRAAGVTVVEWDAPTQDLDSVQLPPRAARRSEVAHGG</sequence>
<evidence type="ECO:0000256" key="1">
    <source>
        <dbReference type="SAM" id="MobiDB-lite"/>
    </source>
</evidence>
<evidence type="ECO:0000313" key="2">
    <source>
        <dbReference type="EMBL" id="SPC25865.1"/>
    </source>
</evidence>